<evidence type="ECO:0000256" key="6">
    <source>
        <dbReference type="ARBA" id="ARBA00022670"/>
    </source>
</evidence>
<keyword evidence="6 12" id="KW-0645">Protease</keyword>
<dbReference type="PANTHER" id="PTHR14218">
    <property type="entry name" value="PROTEASE S8 TRIPEPTIDYL PEPTIDASE I CLN2"/>
    <property type="match status" value="1"/>
</dbReference>
<evidence type="ECO:0000256" key="8">
    <source>
        <dbReference type="ARBA" id="ARBA00022801"/>
    </source>
</evidence>
<evidence type="ECO:0000313" key="16">
    <source>
        <dbReference type="Proteomes" id="UP000799118"/>
    </source>
</evidence>
<dbReference type="Pfam" id="PF00082">
    <property type="entry name" value="Peptidase_S8"/>
    <property type="match status" value="1"/>
</dbReference>
<evidence type="ECO:0000256" key="5">
    <source>
        <dbReference type="ARBA" id="ARBA00012462"/>
    </source>
</evidence>
<keyword evidence="13" id="KW-0732">Signal</keyword>
<feature type="signal peptide" evidence="13">
    <location>
        <begin position="1"/>
        <end position="19"/>
    </location>
</feature>
<gene>
    <name evidence="15" type="ORF">BT96DRAFT_928752</name>
</gene>
<comment type="cofactor">
    <cofactor evidence="2">
        <name>Ca(2+)</name>
        <dbReference type="ChEBI" id="CHEBI:29108"/>
    </cofactor>
</comment>
<feature type="active site" description="Charge relay system" evidence="12">
    <location>
        <position position="292"/>
    </location>
</feature>
<feature type="chain" id="PRO_5025382527" description="tripeptidyl-peptidase II" evidence="13">
    <location>
        <begin position="20"/>
        <end position="559"/>
    </location>
</feature>
<evidence type="ECO:0000256" key="12">
    <source>
        <dbReference type="PROSITE-ProRule" id="PRU01032"/>
    </source>
</evidence>
<dbReference type="GO" id="GO:0004252">
    <property type="term" value="F:serine-type endopeptidase activity"/>
    <property type="evidence" value="ECO:0007669"/>
    <property type="project" value="UniProtKB-UniRule"/>
</dbReference>
<comment type="catalytic activity">
    <reaction evidence="1">
        <text>Release of an N-terminal tripeptide from a polypeptide.</text>
        <dbReference type="EC" id="3.4.14.10"/>
    </reaction>
</comment>
<dbReference type="SMART" id="SM00944">
    <property type="entry name" value="Pro-kuma_activ"/>
    <property type="match status" value="1"/>
</dbReference>
<keyword evidence="11" id="KW-0865">Zymogen</keyword>
<dbReference type="InterPro" id="IPR050819">
    <property type="entry name" value="Tripeptidyl-peptidase_I"/>
</dbReference>
<evidence type="ECO:0000256" key="1">
    <source>
        <dbReference type="ARBA" id="ARBA00001910"/>
    </source>
</evidence>
<dbReference type="PANTHER" id="PTHR14218:SF15">
    <property type="entry name" value="TRIPEPTIDYL-PEPTIDASE 1"/>
    <property type="match status" value="1"/>
</dbReference>
<accession>A0A6A4GIM8</accession>
<dbReference type="GO" id="GO:0046872">
    <property type="term" value="F:metal ion binding"/>
    <property type="evidence" value="ECO:0007669"/>
    <property type="project" value="UniProtKB-KW"/>
</dbReference>
<evidence type="ECO:0000313" key="15">
    <source>
        <dbReference type="EMBL" id="KAE9385529.1"/>
    </source>
</evidence>
<comment type="function">
    <text evidence="3">Secreted tripeptidyl-peptidase which degrades proteins at acidic pHs and is involved in virulence.</text>
</comment>
<dbReference type="EC" id="3.4.14.10" evidence="5"/>
<evidence type="ECO:0000256" key="10">
    <source>
        <dbReference type="ARBA" id="ARBA00022837"/>
    </source>
</evidence>
<dbReference type="Proteomes" id="UP000799118">
    <property type="component" value="Unassembled WGS sequence"/>
</dbReference>
<dbReference type="InterPro" id="IPR015366">
    <property type="entry name" value="S53_propep"/>
</dbReference>
<dbReference type="Pfam" id="PF09286">
    <property type="entry name" value="Pro-kuma_activ"/>
    <property type="match status" value="1"/>
</dbReference>
<dbReference type="CDD" id="cd11377">
    <property type="entry name" value="Pro-peptidase_S53"/>
    <property type="match status" value="1"/>
</dbReference>
<feature type="active site" description="Charge relay system" evidence="12">
    <location>
        <position position="288"/>
    </location>
</feature>
<dbReference type="EMBL" id="ML769973">
    <property type="protein sequence ID" value="KAE9385529.1"/>
    <property type="molecule type" value="Genomic_DNA"/>
</dbReference>
<feature type="active site" description="Charge relay system" evidence="12">
    <location>
        <position position="476"/>
    </location>
</feature>
<dbReference type="CDD" id="cd04056">
    <property type="entry name" value="Peptidases_S53"/>
    <property type="match status" value="1"/>
</dbReference>
<dbReference type="InterPro" id="IPR036852">
    <property type="entry name" value="Peptidase_S8/S53_dom_sf"/>
</dbReference>
<keyword evidence="9 12" id="KW-0720">Serine protease</keyword>
<reference evidence="15" key="1">
    <citation type="journal article" date="2019" name="Environ. Microbiol.">
        <title>Fungal ecological strategies reflected in gene transcription - a case study of two litter decomposers.</title>
        <authorList>
            <person name="Barbi F."/>
            <person name="Kohler A."/>
            <person name="Barry K."/>
            <person name="Baskaran P."/>
            <person name="Daum C."/>
            <person name="Fauchery L."/>
            <person name="Ihrmark K."/>
            <person name="Kuo A."/>
            <person name="LaButti K."/>
            <person name="Lipzen A."/>
            <person name="Morin E."/>
            <person name="Grigoriev I.V."/>
            <person name="Henrissat B."/>
            <person name="Lindahl B."/>
            <person name="Martin F."/>
        </authorList>
    </citation>
    <scope>NUCLEOTIDE SEQUENCE</scope>
    <source>
        <strain evidence="15">JB14</strain>
    </source>
</reference>
<keyword evidence="7" id="KW-0479">Metal-binding</keyword>
<name>A0A6A4GIM8_9AGAR</name>
<comment type="caution">
    <text evidence="12">Lacks conserved residue(s) required for the propagation of feature annotation.</text>
</comment>
<dbReference type="GO" id="GO:0008240">
    <property type="term" value="F:tripeptidyl-peptidase activity"/>
    <property type="evidence" value="ECO:0007669"/>
    <property type="project" value="UniProtKB-EC"/>
</dbReference>
<evidence type="ECO:0000256" key="7">
    <source>
        <dbReference type="ARBA" id="ARBA00022723"/>
    </source>
</evidence>
<evidence type="ECO:0000256" key="4">
    <source>
        <dbReference type="ARBA" id="ARBA00004239"/>
    </source>
</evidence>
<comment type="subcellular location">
    <subcellularLocation>
        <location evidence="4">Secreted</location>
        <location evidence="4">Extracellular space</location>
    </subcellularLocation>
</comment>
<evidence type="ECO:0000256" key="9">
    <source>
        <dbReference type="ARBA" id="ARBA00022825"/>
    </source>
</evidence>
<protein>
    <recommendedName>
        <fullName evidence="5">tripeptidyl-peptidase II</fullName>
        <ecNumber evidence="5">3.4.14.10</ecNumber>
    </recommendedName>
</protein>
<dbReference type="Gene3D" id="3.40.50.200">
    <property type="entry name" value="Peptidase S8/S53 domain"/>
    <property type="match status" value="1"/>
</dbReference>
<dbReference type="SUPFAM" id="SSF54897">
    <property type="entry name" value="Protease propeptides/inhibitors"/>
    <property type="match status" value="1"/>
</dbReference>
<keyword evidence="16" id="KW-1185">Reference proteome</keyword>
<keyword evidence="10" id="KW-0106">Calcium</keyword>
<evidence type="ECO:0000259" key="14">
    <source>
        <dbReference type="PROSITE" id="PS51695"/>
    </source>
</evidence>
<organism evidence="15 16">
    <name type="scientific">Gymnopus androsaceus JB14</name>
    <dbReference type="NCBI Taxonomy" id="1447944"/>
    <lineage>
        <taxon>Eukaryota</taxon>
        <taxon>Fungi</taxon>
        <taxon>Dikarya</taxon>
        <taxon>Basidiomycota</taxon>
        <taxon>Agaricomycotina</taxon>
        <taxon>Agaricomycetes</taxon>
        <taxon>Agaricomycetidae</taxon>
        <taxon>Agaricales</taxon>
        <taxon>Marasmiineae</taxon>
        <taxon>Omphalotaceae</taxon>
        <taxon>Gymnopus</taxon>
    </lineage>
</organism>
<evidence type="ECO:0000256" key="11">
    <source>
        <dbReference type="ARBA" id="ARBA00023145"/>
    </source>
</evidence>
<dbReference type="GO" id="GO:0005576">
    <property type="term" value="C:extracellular region"/>
    <property type="evidence" value="ECO:0007669"/>
    <property type="project" value="UniProtKB-SubCell"/>
</dbReference>
<dbReference type="AlphaFoldDB" id="A0A6A4GIM8"/>
<dbReference type="SUPFAM" id="SSF52743">
    <property type="entry name" value="Subtilisin-like"/>
    <property type="match status" value="1"/>
</dbReference>
<dbReference type="OrthoDB" id="409122at2759"/>
<proteinExistence type="predicted"/>
<feature type="domain" description="Peptidase S53" evidence="14">
    <location>
        <begin position="212"/>
        <end position="559"/>
    </location>
</feature>
<evidence type="ECO:0000256" key="2">
    <source>
        <dbReference type="ARBA" id="ARBA00001913"/>
    </source>
</evidence>
<evidence type="ECO:0000256" key="3">
    <source>
        <dbReference type="ARBA" id="ARBA00002451"/>
    </source>
</evidence>
<dbReference type="InterPro" id="IPR030400">
    <property type="entry name" value="Sedolisin_dom"/>
</dbReference>
<dbReference type="PROSITE" id="PS51695">
    <property type="entry name" value="SEDOLISIN"/>
    <property type="match status" value="1"/>
</dbReference>
<sequence length="559" mass="58367">MVRLASYAILFSGITTSWAAGIPARRAMAVHEQRELPAYFTSAGAPSPDTPISLKIALTASDRDGLEQTLWDVSTPGNALYGQHLSFEEAKAFAAPSTASVSAVTEWLNENGITDITTSGAFGEWLGFSTTISSANSLFDADFQQFTEINGPTQLTRTLVYSLPADLQQHINLLHPATDFVRKINAGPKFRAFKSTNNTARALTAPSSCNTVVTPTCLQDLYGIPKTPATQTSNKLGVSGFIDQWPQTADLKSFLTSLRPDISSTTTFALTTLDGGTDPQAARDAGIEADLDVQYTVGVATKVPVTFFSVGENNNDGDLGGFLDIMNTINAETAPSQPSNWLTCAYDFFPVNFCSVSHSLHSQLCDAYMTAGTRGVSILFASGDGGVSGSQSASCTTFVPTFPSGCQFLTSVGATQDVAETAASFSSAVAAYLKALGSTNSGKFTPTGRAYPDVSAQGVDVEIFSGGEEGTVDGTSCASPIFTSVIALINDRLIAAGKPVLGFLNPFLYANPGALFDITTGDNPGCNTNGFPAKTGCEDPVTGLGTPNFASLLAAALAA</sequence>
<evidence type="ECO:0000256" key="13">
    <source>
        <dbReference type="SAM" id="SignalP"/>
    </source>
</evidence>
<dbReference type="GO" id="GO:0006508">
    <property type="term" value="P:proteolysis"/>
    <property type="evidence" value="ECO:0007669"/>
    <property type="project" value="UniProtKB-KW"/>
</dbReference>
<dbReference type="InterPro" id="IPR000209">
    <property type="entry name" value="Peptidase_S8/S53_dom"/>
</dbReference>
<keyword evidence="8 12" id="KW-0378">Hydrolase</keyword>